<accession>A0A931CIJ4</accession>
<dbReference type="CDD" id="cd04301">
    <property type="entry name" value="NAT_SF"/>
    <property type="match status" value="1"/>
</dbReference>
<dbReference type="AlphaFoldDB" id="A0A931CIJ4"/>
<organism evidence="2 3">
    <name type="scientific">Arthrobacter terrae</name>
    <dbReference type="NCBI Taxonomy" id="2935737"/>
    <lineage>
        <taxon>Bacteria</taxon>
        <taxon>Bacillati</taxon>
        <taxon>Actinomycetota</taxon>
        <taxon>Actinomycetes</taxon>
        <taxon>Micrococcales</taxon>
        <taxon>Micrococcaceae</taxon>
        <taxon>Arthrobacter</taxon>
    </lineage>
</organism>
<dbReference type="InterPro" id="IPR016181">
    <property type="entry name" value="Acyl_CoA_acyltransferase"/>
</dbReference>
<dbReference type="GO" id="GO:0016747">
    <property type="term" value="F:acyltransferase activity, transferring groups other than amino-acyl groups"/>
    <property type="evidence" value="ECO:0007669"/>
    <property type="project" value="InterPro"/>
</dbReference>
<dbReference type="InterPro" id="IPR000182">
    <property type="entry name" value="GNAT_dom"/>
</dbReference>
<feature type="domain" description="N-acetyltransferase" evidence="1">
    <location>
        <begin position="1"/>
        <end position="100"/>
    </location>
</feature>
<gene>
    <name evidence="2" type="ORF">IV500_05940</name>
</gene>
<evidence type="ECO:0000259" key="1">
    <source>
        <dbReference type="PROSITE" id="PS51186"/>
    </source>
</evidence>
<evidence type="ECO:0000313" key="2">
    <source>
        <dbReference type="EMBL" id="MBG0738963.1"/>
    </source>
</evidence>
<dbReference type="PROSITE" id="PS51186">
    <property type="entry name" value="GNAT"/>
    <property type="match status" value="1"/>
</dbReference>
<keyword evidence="3" id="KW-1185">Reference proteome</keyword>
<dbReference type="Proteomes" id="UP000655366">
    <property type="component" value="Unassembled WGS sequence"/>
</dbReference>
<protein>
    <submittedName>
        <fullName evidence="2">GNAT family N-acetyltransferase</fullName>
    </submittedName>
</protein>
<evidence type="ECO:0000313" key="3">
    <source>
        <dbReference type="Proteomes" id="UP000655366"/>
    </source>
</evidence>
<name>A0A931CIJ4_9MICC</name>
<dbReference type="SUPFAM" id="SSF55729">
    <property type="entry name" value="Acyl-CoA N-acyltransferases (Nat)"/>
    <property type="match status" value="1"/>
</dbReference>
<reference evidence="2 3" key="1">
    <citation type="submission" date="2020-11" db="EMBL/GenBank/DDBJ databases">
        <title>Arthrobacter antarcticus sp. nov., isolated from Antarctic Soil.</title>
        <authorList>
            <person name="Li J."/>
        </authorList>
    </citation>
    <scope>NUCLEOTIDE SEQUENCE [LARGE SCALE GENOMIC DNA]</scope>
    <source>
        <strain evidence="2 3">Z1-20</strain>
    </source>
</reference>
<dbReference type="Gene3D" id="3.40.630.30">
    <property type="match status" value="1"/>
</dbReference>
<comment type="caution">
    <text evidence="2">The sequence shown here is derived from an EMBL/GenBank/DDBJ whole genome shotgun (WGS) entry which is preliminary data.</text>
</comment>
<dbReference type="Pfam" id="PF00583">
    <property type="entry name" value="Acetyltransf_1"/>
    <property type="match status" value="1"/>
</dbReference>
<sequence>MAEEKGLIVGYAWSNPLLEAGPAVDLDLIAVSPEMRRRGVSQVLIASSVEAYRRAGFKIAVAAVSELSFKAFEKAGWDYAPVGHEIRWEWPGASEAWFGPDMLSRHHDRVAFLRLTSDAPAIHVQPKVQTGAIAK</sequence>
<proteinExistence type="predicted"/>
<dbReference type="EMBL" id="JADNYM010000006">
    <property type="protein sequence ID" value="MBG0738963.1"/>
    <property type="molecule type" value="Genomic_DNA"/>
</dbReference>